<proteinExistence type="predicted"/>
<gene>
    <name evidence="1" type="ORF">CCACVL1_22611</name>
</gene>
<organism evidence="1 2">
    <name type="scientific">Corchorus capsularis</name>
    <name type="common">Jute</name>
    <dbReference type="NCBI Taxonomy" id="210143"/>
    <lineage>
        <taxon>Eukaryota</taxon>
        <taxon>Viridiplantae</taxon>
        <taxon>Streptophyta</taxon>
        <taxon>Embryophyta</taxon>
        <taxon>Tracheophyta</taxon>
        <taxon>Spermatophyta</taxon>
        <taxon>Magnoliopsida</taxon>
        <taxon>eudicotyledons</taxon>
        <taxon>Gunneridae</taxon>
        <taxon>Pentapetalae</taxon>
        <taxon>rosids</taxon>
        <taxon>malvids</taxon>
        <taxon>Malvales</taxon>
        <taxon>Malvaceae</taxon>
        <taxon>Grewioideae</taxon>
        <taxon>Apeibeae</taxon>
        <taxon>Corchorus</taxon>
    </lineage>
</organism>
<keyword evidence="2" id="KW-1185">Reference proteome</keyword>
<name>A0A1R3GXS5_COCAP</name>
<evidence type="ECO:0000313" key="2">
    <source>
        <dbReference type="Proteomes" id="UP000188268"/>
    </source>
</evidence>
<dbReference type="EMBL" id="AWWV01013119">
    <property type="protein sequence ID" value="OMO62847.1"/>
    <property type="molecule type" value="Genomic_DNA"/>
</dbReference>
<evidence type="ECO:0000313" key="1">
    <source>
        <dbReference type="EMBL" id="OMO62847.1"/>
    </source>
</evidence>
<dbReference type="Proteomes" id="UP000188268">
    <property type="component" value="Unassembled WGS sequence"/>
</dbReference>
<protein>
    <submittedName>
        <fullName evidence="1">Uncharacterized protein</fullName>
    </submittedName>
</protein>
<sequence length="108" mass="12165">MAVSDHPGSNKEVKFYLLEVVFLAPQGFAVKGGDYSRERKGSLVRRERRGFLESEVEKKRRKKRSTDKAKFGGISVIQGIARCTFGCSVLVTEGYFWVHCFQISTEAA</sequence>
<dbReference type="AlphaFoldDB" id="A0A1R3GXS5"/>
<reference evidence="1 2" key="1">
    <citation type="submission" date="2013-09" db="EMBL/GenBank/DDBJ databases">
        <title>Corchorus capsularis genome sequencing.</title>
        <authorList>
            <person name="Alam M."/>
            <person name="Haque M.S."/>
            <person name="Islam M.S."/>
            <person name="Emdad E.M."/>
            <person name="Islam M.M."/>
            <person name="Ahmed B."/>
            <person name="Halim A."/>
            <person name="Hossen Q.M.M."/>
            <person name="Hossain M.Z."/>
            <person name="Ahmed R."/>
            <person name="Khan M.M."/>
            <person name="Islam R."/>
            <person name="Rashid M.M."/>
            <person name="Khan S.A."/>
            <person name="Rahman M.S."/>
            <person name="Alam M."/>
        </authorList>
    </citation>
    <scope>NUCLEOTIDE SEQUENCE [LARGE SCALE GENOMIC DNA]</scope>
    <source>
        <strain evidence="2">cv. CVL-1</strain>
        <tissue evidence="1">Whole seedling</tissue>
    </source>
</reference>
<dbReference type="Gramene" id="OMO62847">
    <property type="protein sequence ID" value="OMO62847"/>
    <property type="gene ID" value="CCACVL1_22611"/>
</dbReference>
<accession>A0A1R3GXS5</accession>
<comment type="caution">
    <text evidence="1">The sequence shown here is derived from an EMBL/GenBank/DDBJ whole genome shotgun (WGS) entry which is preliminary data.</text>
</comment>